<feature type="DNA-binding region" description="H-T-H motif" evidence="4">
    <location>
        <begin position="35"/>
        <end position="54"/>
    </location>
</feature>
<keyword evidence="7" id="KW-1185">Reference proteome</keyword>
<dbReference type="PANTHER" id="PTHR30055">
    <property type="entry name" value="HTH-TYPE TRANSCRIPTIONAL REGULATOR RUTR"/>
    <property type="match status" value="1"/>
</dbReference>
<accession>B8GRY8</accession>
<gene>
    <name evidence="6" type="ordered locus">Tgr7_1609</name>
</gene>
<dbReference type="OrthoDB" id="63332at2"/>
<dbReference type="Gene3D" id="1.10.357.10">
    <property type="entry name" value="Tetracycline Repressor, domain 2"/>
    <property type="match status" value="1"/>
</dbReference>
<dbReference type="KEGG" id="tgr:Tgr7_1609"/>
<dbReference type="InterPro" id="IPR001647">
    <property type="entry name" value="HTH_TetR"/>
</dbReference>
<dbReference type="Proteomes" id="UP000002383">
    <property type="component" value="Chromosome"/>
</dbReference>
<evidence type="ECO:0000259" key="5">
    <source>
        <dbReference type="PROSITE" id="PS50977"/>
    </source>
</evidence>
<dbReference type="Gene3D" id="1.10.10.60">
    <property type="entry name" value="Homeodomain-like"/>
    <property type="match status" value="1"/>
</dbReference>
<dbReference type="PRINTS" id="PR00455">
    <property type="entry name" value="HTHTETR"/>
</dbReference>
<evidence type="ECO:0000256" key="1">
    <source>
        <dbReference type="ARBA" id="ARBA00023015"/>
    </source>
</evidence>
<keyword evidence="2 4" id="KW-0238">DNA-binding</keyword>
<dbReference type="EMBL" id="CP001339">
    <property type="protein sequence ID" value="ACL72692.1"/>
    <property type="molecule type" value="Genomic_DNA"/>
</dbReference>
<evidence type="ECO:0000256" key="2">
    <source>
        <dbReference type="ARBA" id="ARBA00023125"/>
    </source>
</evidence>
<dbReference type="GO" id="GO:0003700">
    <property type="term" value="F:DNA-binding transcription factor activity"/>
    <property type="evidence" value="ECO:0007669"/>
    <property type="project" value="TreeGrafter"/>
</dbReference>
<keyword evidence="3" id="KW-0804">Transcription</keyword>
<dbReference type="RefSeq" id="WP_012638175.1">
    <property type="nucleotide sequence ID" value="NC_011901.1"/>
</dbReference>
<dbReference type="PANTHER" id="PTHR30055:SF234">
    <property type="entry name" value="HTH-TYPE TRANSCRIPTIONAL REGULATOR BETI"/>
    <property type="match status" value="1"/>
</dbReference>
<proteinExistence type="predicted"/>
<evidence type="ECO:0000256" key="4">
    <source>
        <dbReference type="PROSITE-ProRule" id="PRU00335"/>
    </source>
</evidence>
<keyword evidence="1" id="KW-0805">Transcription regulation</keyword>
<dbReference type="eggNOG" id="COG1309">
    <property type="taxonomic scope" value="Bacteria"/>
</dbReference>
<dbReference type="AlphaFoldDB" id="B8GRY8"/>
<dbReference type="STRING" id="396588.Tgr7_1609"/>
<reference evidence="6 7" key="1">
    <citation type="journal article" date="2011" name="Stand. Genomic Sci.">
        <title>Complete genome sequence of 'Thioalkalivibrio sulfidophilus' HL-EbGr7.</title>
        <authorList>
            <person name="Muyzer G."/>
            <person name="Sorokin D.Y."/>
            <person name="Mavromatis K."/>
            <person name="Lapidus A."/>
            <person name="Clum A."/>
            <person name="Ivanova N."/>
            <person name="Pati A."/>
            <person name="d'Haeseleer P."/>
            <person name="Woyke T."/>
            <person name="Kyrpides N.C."/>
        </authorList>
    </citation>
    <scope>NUCLEOTIDE SEQUENCE [LARGE SCALE GENOMIC DNA]</scope>
    <source>
        <strain evidence="6 7">HL-EbGR7</strain>
    </source>
</reference>
<dbReference type="InterPro" id="IPR050109">
    <property type="entry name" value="HTH-type_TetR-like_transc_reg"/>
</dbReference>
<feature type="domain" description="HTH tetR-type" evidence="5">
    <location>
        <begin position="12"/>
        <end position="72"/>
    </location>
</feature>
<dbReference type="Pfam" id="PF00440">
    <property type="entry name" value="TetR_N"/>
    <property type="match status" value="1"/>
</dbReference>
<sequence>MGTRERKQREFAEREERFLAAAEACIREEGFLNLQMARIARLCDYATGTLYQHFNSKEDLLLALANRGNEAHVELFRQVQRWSAGSTRDRMFAIAVGDFDFAQRNPEHVKLLQYVHTRAVWESASPQRREQALACTGPVGEIVTGIVREALEAGELEARGLSPMELACGPWSVCEGMQALSQVQGLFEALRIEDPERLRFRQVVNHLNGMGWQPLWDPADQASLERLVSRIRTEVFTDL</sequence>
<organism evidence="6 7">
    <name type="scientific">Thioalkalivibrio sulfidiphilus (strain HL-EbGR7)</name>
    <dbReference type="NCBI Taxonomy" id="396588"/>
    <lineage>
        <taxon>Bacteria</taxon>
        <taxon>Pseudomonadati</taxon>
        <taxon>Pseudomonadota</taxon>
        <taxon>Gammaproteobacteria</taxon>
        <taxon>Chromatiales</taxon>
        <taxon>Ectothiorhodospiraceae</taxon>
        <taxon>Thioalkalivibrio</taxon>
    </lineage>
</organism>
<dbReference type="HOGENOM" id="CLU_075824_0_0_6"/>
<dbReference type="SUPFAM" id="SSF46689">
    <property type="entry name" value="Homeodomain-like"/>
    <property type="match status" value="1"/>
</dbReference>
<evidence type="ECO:0000256" key="3">
    <source>
        <dbReference type="ARBA" id="ARBA00023163"/>
    </source>
</evidence>
<evidence type="ECO:0000313" key="7">
    <source>
        <dbReference type="Proteomes" id="UP000002383"/>
    </source>
</evidence>
<dbReference type="PROSITE" id="PS50977">
    <property type="entry name" value="HTH_TETR_2"/>
    <property type="match status" value="1"/>
</dbReference>
<name>B8GRY8_THISH</name>
<dbReference type="GO" id="GO:0000976">
    <property type="term" value="F:transcription cis-regulatory region binding"/>
    <property type="evidence" value="ECO:0007669"/>
    <property type="project" value="TreeGrafter"/>
</dbReference>
<protein>
    <submittedName>
        <fullName evidence="6">Transcriptional regulator, TetR family</fullName>
    </submittedName>
</protein>
<dbReference type="InterPro" id="IPR009057">
    <property type="entry name" value="Homeodomain-like_sf"/>
</dbReference>
<evidence type="ECO:0000313" key="6">
    <source>
        <dbReference type="EMBL" id="ACL72692.1"/>
    </source>
</evidence>